<dbReference type="InterPro" id="IPR027417">
    <property type="entry name" value="P-loop_NTPase"/>
</dbReference>
<feature type="region of interest" description="Disordered" evidence="2">
    <location>
        <begin position="1"/>
        <end position="68"/>
    </location>
</feature>
<feature type="compositionally biased region" description="Low complexity" evidence="2">
    <location>
        <begin position="27"/>
        <end position="38"/>
    </location>
</feature>
<evidence type="ECO:0000256" key="1">
    <source>
        <dbReference type="RuleBase" id="RU361155"/>
    </source>
</evidence>
<feature type="compositionally biased region" description="Low complexity" evidence="2">
    <location>
        <begin position="57"/>
        <end position="68"/>
    </location>
</feature>
<keyword evidence="1" id="KW-0808">Transferase</keyword>
<dbReference type="AlphaFoldDB" id="A0A4U1F7E6"/>
<organism evidence="4 5">
    <name type="scientific">Monodon monoceros</name>
    <name type="common">Narwhal</name>
    <name type="synonym">Ceratodon monodon</name>
    <dbReference type="NCBI Taxonomy" id="40151"/>
    <lineage>
        <taxon>Eukaryota</taxon>
        <taxon>Metazoa</taxon>
        <taxon>Chordata</taxon>
        <taxon>Craniata</taxon>
        <taxon>Vertebrata</taxon>
        <taxon>Euteleostomi</taxon>
        <taxon>Mammalia</taxon>
        <taxon>Eutheria</taxon>
        <taxon>Laurasiatheria</taxon>
        <taxon>Artiodactyla</taxon>
        <taxon>Whippomorpha</taxon>
        <taxon>Cetacea</taxon>
        <taxon>Odontoceti</taxon>
        <taxon>Monodontidae</taxon>
        <taxon>Monodon</taxon>
    </lineage>
</organism>
<evidence type="ECO:0000256" key="2">
    <source>
        <dbReference type="SAM" id="MobiDB-lite"/>
    </source>
</evidence>
<dbReference type="EMBL" id="RWIC01000384">
    <property type="protein sequence ID" value="TKC44616.1"/>
    <property type="molecule type" value="Genomic_DNA"/>
</dbReference>
<evidence type="ECO:0000313" key="4">
    <source>
        <dbReference type="EMBL" id="TKC44616.1"/>
    </source>
</evidence>
<evidence type="ECO:0000259" key="3">
    <source>
        <dbReference type="Pfam" id="PF00685"/>
    </source>
</evidence>
<feature type="domain" description="Sulfotransferase" evidence="3">
    <location>
        <begin position="113"/>
        <end position="154"/>
    </location>
</feature>
<comment type="similarity">
    <text evidence="1">Belongs to the sulfotransferase 1 family.</text>
</comment>
<dbReference type="GO" id="GO:0008146">
    <property type="term" value="F:sulfotransferase activity"/>
    <property type="evidence" value="ECO:0007669"/>
    <property type="project" value="InterPro"/>
</dbReference>
<dbReference type="Gene3D" id="3.40.50.300">
    <property type="entry name" value="P-loop containing nucleotide triphosphate hydrolases"/>
    <property type="match status" value="1"/>
</dbReference>
<accession>A0A4U1F7E6</accession>
<gene>
    <name evidence="4" type="ORF">EI555_004006</name>
</gene>
<evidence type="ECO:0000313" key="5">
    <source>
        <dbReference type="Proteomes" id="UP000308365"/>
    </source>
</evidence>
<proteinExistence type="inferred from homology"/>
<comment type="caution">
    <text evidence="4">The sequence shown here is derived from an EMBL/GenBank/DDBJ whole genome shotgun (WGS) entry which is preliminary data.</text>
</comment>
<dbReference type="Proteomes" id="UP000308365">
    <property type="component" value="Unassembled WGS sequence"/>
</dbReference>
<feature type="non-terminal residue" evidence="4">
    <location>
        <position position="1"/>
    </location>
</feature>
<name>A0A4U1F7E6_MONMO</name>
<reference evidence="5" key="1">
    <citation type="journal article" date="2019" name="IScience">
        <title>Narwhal Genome Reveals Long-Term Low Genetic Diversity despite Current Large Abundance Size.</title>
        <authorList>
            <person name="Westbury M.V."/>
            <person name="Petersen B."/>
            <person name="Garde E."/>
            <person name="Heide-Jorgensen M.P."/>
            <person name="Lorenzen E.D."/>
        </authorList>
    </citation>
    <scope>NUCLEOTIDE SEQUENCE [LARGE SCALE GENOMIC DNA]</scope>
</reference>
<dbReference type="EC" id="2.8.2.-" evidence="1"/>
<sequence>WEGFSPNPKDTGSLAPGEERGEGSAWTPVPDVPSVTSPDSPPWRASAGPGNDSRTDSGSPSPSGSSSLWAASGHLSLCTAGAQTKTEEMEMDVVGTTGESEGPLLPQGPGGNTGTTWTQEVVDLIQNGGDLEQSGLVPIHLRQPFLEWIWIPDCSGKCNAFPKDSEKSPSCTTAAAILLGENLQERRVFYRIIPTPVRPKHRVRWMRAGGVHSHTRGLGAWHGAPS</sequence>
<dbReference type="InterPro" id="IPR000863">
    <property type="entry name" value="Sulfotransferase_dom"/>
</dbReference>
<dbReference type="Pfam" id="PF00685">
    <property type="entry name" value="Sulfotransfer_1"/>
    <property type="match status" value="1"/>
</dbReference>
<dbReference type="SUPFAM" id="SSF52540">
    <property type="entry name" value="P-loop containing nucleoside triphosphate hydrolases"/>
    <property type="match status" value="1"/>
</dbReference>
<protein>
    <recommendedName>
        <fullName evidence="1">Sulfotransferase</fullName>
        <ecNumber evidence="1">2.8.2.-</ecNumber>
    </recommendedName>
</protein>